<name>A0ABN3ARS4_9MICO</name>
<dbReference type="EMBL" id="BAAAQT010000005">
    <property type="protein sequence ID" value="GAA2173546.1"/>
    <property type="molecule type" value="Genomic_DNA"/>
</dbReference>
<evidence type="ECO:0000313" key="2">
    <source>
        <dbReference type="Proteomes" id="UP001501599"/>
    </source>
</evidence>
<dbReference type="Proteomes" id="UP001501599">
    <property type="component" value="Unassembled WGS sequence"/>
</dbReference>
<evidence type="ECO:0000313" key="1">
    <source>
        <dbReference type="EMBL" id="GAA2173546.1"/>
    </source>
</evidence>
<accession>A0ABN3ARS4</accession>
<gene>
    <name evidence="1" type="ORF">GCM10009846_15960</name>
</gene>
<proteinExistence type="predicted"/>
<comment type="caution">
    <text evidence="1">The sequence shown here is derived from an EMBL/GenBank/DDBJ whole genome shotgun (WGS) entry which is preliminary data.</text>
</comment>
<evidence type="ECO:0008006" key="3">
    <source>
        <dbReference type="Google" id="ProtNLM"/>
    </source>
</evidence>
<protein>
    <recommendedName>
        <fullName evidence="3">SPOR domain-containing protein</fullName>
    </recommendedName>
</protein>
<reference evidence="1 2" key="1">
    <citation type="journal article" date="2019" name="Int. J. Syst. Evol. Microbiol.">
        <title>The Global Catalogue of Microorganisms (GCM) 10K type strain sequencing project: providing services to taxonomists for standard genome sequencing and annotation.</title>
        <authorList>
            <consortium name="The Broad Institute Genomics Platform"/>
            <consortium name="The Broad Institute Genome Sequencing Center for Infectious Disease"/>
            <person name="Wu L."/>
            <person name="Ma J."/>
        </authorList>
    </citation>
    <scope>NUCLEOTIDE SEQUENCE [LARGE SCALE GENOMIC DNA]</scope>
    <source>
        <strain evidence="1 2">JCM 16026</strain>
    </source>
</reference>
<sequence>MMTEYWYNLETGAVEEGMVSPGYDRAGPFTSAEEAARAPEIIKRRSEQWAAEEAAEDR</sequence>
<keyword evidence="2" id="KW-1185">Reference proteome</keyword>
<organism evidence="1 2">
    <name type="scientific">Agrococcus versicolor</name>
    <dbReference type="NCBI Taxonomy" id="501482"/>
    <lineage>
        <taxon>Bacteria</taxon>
        <taxon>Bacillati</taxon>
        <taxon>Actinomycetota</taxon>
        <taxon>Actinomycetes</taxon>
        <taxon>Micrococcales</taxon>
        <taxon>Microbacteriaceae</taxon>
        <taxon>Agrococcus</taxon>
    </lineage>
</organism>